<keyword evidence="3" id="KW-1185">Reference proteome</keyword>
<evidence type="ECO:0000313" key="3">
    <source>
        <dbReference type="Proteomes" id="UP000076552"/>
    </source>
</evidence>
<feature type="region of interest" description="Disordered" evidence="1">
    <location>
        <begin position="180"/>
        <end position="254"/>
    </location>
</feature>
<protein>
    <submittedName>
        <fullName evidence="2">Uncharacterized protein</fullName>
    </submittedName>
</protein>
<gene>
    <name evidence="2" type="ORF">CT0861_05567</name>
</gene>
<evidence type="ECO:0000313" key="2">
    <source>
        <dbReference type="EMBL" id="KZL67686.1"/>
    </source>
</evidence>
<reference evidence="2 3" key="1">
    <citation type="submission" date="2015-06" db="EMBL/GenBank/DDBJ databases">
        <title>Survival trade-offs in plant roots during colonization by closely related pathogenic and mutualistic fungi.</title>
        <authorList>
            <person name="Hacquard S."/>
            <person name="Kracher B."/>
            <person name="Hiruma K."/>
            <person name="Weinman A."/>
            <person name="Muench P."/>
            <person name="Garrido Oter R."/>
            <person name="Ver Loren van Themaat E."/>
            <person name="Dallerey J.-F."/>
            <person name="Damm U."/>
            <person name="Henrissat B."/>
            <person name="Lespinet O."/>
            <person name="Thon M."/>
            <person name="Kemen E."/>
            <person name="McHardy A.C."/>
            <person name="Schulze-Lefert P."/>
            <person name="O'Connell R.J."/>
        </authorList>
    </citation>
    <scope>NUCLEOTIDE SEQUENCE [LARGE SCALE GENOMIC DNA]</scope>
    <source>
        <strain evidence="2 3">0861</strain>
    </source>
</reference>
<name>A0A166QA26_9PEZI</name>
<accession>A0A166QA26</accession>
<proteinExistence type="predicted"/>
<dbReference type="AlphaFoldDB" id="A0A166QA26"/>
<dbReference type="Proteomes" id="UP000076552">
    <property type="component" value="Unassembled WGS sequence"/>
</dbReference>
<dbReference type="EMBL" id="LFIV01000141">
    <property type="protein sequence ID" value="KZL67686.1"/>
    <property type="molecule type" value="Genomic_DNA"/>
</dbReference>
<organism evidence="2 3">
    <name type="scientific">Colletotrichum tofieldiae</name>
    <dbReference type="NCBI Taxonomy" id="708197"/>
    <lineage>
        <taxon>Eukaryota</taxon>
        <taxon>Fungi</taxon>
        <taxon>Dikarya</taxon>
        <taxon>Ascomycota</taxon>
        <taxon>Pezizomycotina</taxon>
        <taxon>Sordariomycetes</taxon>
        <taxon>Hypocreomycetidae</taxon>
        <taxon>Glomerellales</taxon>
        <taxon>Glomerellaceae</taxon>
        <taxon>Colletotrichum</taxon>
        <taxon>Colletotrichum spaethianum species complex</taxon>
    </lineage>
</organism>
<feature type="compositionally biased region" description="Polar residues" evidence="1">
    <location>
        <begin position="238"/>
        <end position="254"/>
    </location>
</feature>
<sequence>MGHTLQQNAQTAALFTFRRPLFSILLGLQKPDTLVHGYPAFALSDVRALDLVKATLDTYELDSSMFGSSCGQRFTNLVRIATHKILPELQNLRDTAVLITRAFSSISTSVFSASSELSSGLDFSQNITTVPIYRNTRPGRRHARAPIRTAFVDILNHLRDAVQLAIVNRDSGKPLSCLPSEAAAKEHHPPSPKFVTESTSRPTSNAKFILRPQSKEKSRKKVKQKPKSRSESKRLASRQRSTPSSTIRTLTSLA</sequence>
<feature type="compositionally biased region" description="Polar residues" evidence="1">
    <location>
        <begin position="196"/>
        <end position="206"/>
    </location>
</feature>
<comment type="caution">
    <text evidence="2">The sequence shown here is derived from an EMBL/GenBank/DDBJ whole genome shotgun (WGS) entry which is preliminary data.</text>
</comment>
<feature type="compositionally biased region" description="Basic residues" evidence="1">
    <location>
        <begin position="217"/>
        <end position="227"/>
    </location>
</feature>
<evidence type="ECO:0000256" key="1">
    <source>
        <dbReference type="SAM" id="MobiDB-lite"/>
    </source>
</evidence>